<dbReference type="PANTHER" id="PTHR47966">
    <property type="entry name" value="BETA-SITE APP-CLEAVING ENZYME, ISOFORM A-RELATED"/>
    <property type="match status" value="1"/>
</dbReference>
<dbReference type="FunFam" id="2.40.70.10:FF:000058">
    <property type="entry name" value="ASpartyl Protease"/>
    <property type="match status" value="1"/>
</dbReference>
<dbReference type="Pfam" id="PF00026">
    <property type="entry name" value="Asp"/>
    <property type="match status" value="1"/>
</dbReference>
<evidence type="ECO:0000259" key="14">
    <source>
        <dbReference type="PROSITE" id="PS51767"/>
    </source>
</evidence>
<proteinExistence type="inferred from homology"/>
<comment type="caution">
    <text evidence="15">The sequence shown here is derived from an EMBL/GenBank/DDBJ whole genome shotgun (WGS) entry which is preliminary data.</text>
</comment>
<evidence type="ECO:0000256" key="5">
    <source>
        <dbReference type="ARBA" id="ARBA00022729"/>
    </source>
</evidence>
<feature type="domain" description="Peptidase A1" evidence="14">
    <location>
        <begin position="76"/>
        <end position="425"/>
    </location>
</feature>
<evidence type="ECO:0000256" key="2">
    <source>
        <dbReference type="ARBA" id="ARBA00007447"/>
    </source>
</evidence>
<dbReference type="GO" id="GO:0004190">
    <property type="term" value="F:aspartic-type endopeptidase activity"/>
    <property type="evidence" value="ECO:0007669"/>
    <property type="project" value="UniProtKB-KW"/>
</dbReference>
<reference evidence="16" key="1">
    <citation type="journal article" date="2015" name="Nat. Genet.">
        <title>The genome and transcriptome of the zoonotic hookworm Ancylostoma ceylanicum identify infection-specific gene families.</title>
        <authorList>
            <person name="Schwarz E.M."/>
            <person name="Hu Y."/>
            <person name="Antoshechkin I."/>
            <person name="Miller M.M."/>
            <person name="Sternberg P.W."/>
            <person name="Aroian R.V."/>
        </authorList>
    </citation>
    <scope>NUCLEOTIDE SEQUENCE</scope>
    <source>
        <strain evidence="16">HY135</strain>
    </source>
</reference>
<evidence type="ECO:0000256" key="9">
    <source>
        <dbReference type="ARBA" id="ARBA00023157"/>
    </source>
</evidence>
<evidence type="ECO:0000313" key="15">
    <source>
        <dbReference type="EMBL" id="EYC10287.1"/>
    </source>
</evidence>
<dbReference type="OrthoDB" id="2747330at2759"/>
<evidence type="ECO:0000256" key="10">
    <source>
        <dbReference type="ARBA" id="ARBA00023180"/>
    </source>
</evidence>
<keyword evidence="9 11" id="KW-1015">Disulfide bond</keyword>
<dbReference type="PANTHER" id="PTHR47966:SF45">
    <property type="entry name" value="PEPTIDASE A1 DOMAIN-CONTAINING PROTEIN"/>
    <property type="match status" value="1"/>
</dbReference>
<dbReference type="PROSITE" id="PS00141">
    <property type="entry name" value="ASP_PROTEASE"/>
    <property type="match status" value="1"/>
</dbReference>
<feature type="chain" id="PRO_5001488861" description="Peptidase A1 domain-containing protein" evidence="13">
    <location>
        <begin position="17"/>
        <end position="429"/>
    </location>
</feature>
<dbReference type="GO" id="GO:0005576">
    <property type="term" value="C:extracellular region"/>
    <property type="evidence" value="ECO:0007669"/>
    <property type="project" value="UniProtKB-SubCell"/>
</dbReference>
<dbReference type="PROSITE" id="PS51767">
    <property type="entry name" value="PEPTIDASE_A1"/>
    <property type="match status" value="1"/>
</dbReference>
<keyword evidence="16" id="KW-1185">Reference proteome</keyword>
<dbReference type="InterPro" id="IPR001461">
    <property type="entry name" value="Aspartic_peptidase_A1"/>
</dbReference>
<keyword evidence="8" id="KW-0865">Zymogen</keyword>
<evidence type="ECO:0000256" key="13">
    <source>
        <dbReference type="SAM" id="SignalP"/>
    </source>
</evidence>
<dbReference type="InterPro" id="IPR034164">
    <property type="entry name" value="Pepsin-like_dom"/>
</dbReference>
<comment type="similarity">
    <text evidence="2 12">Belongs to the peptidase A1 family.</text>
</comment>
<dbReference type="GO" id="GO:0006508">
    <property type="term" value="P:proteolysis"/>
    <property type="evidence" value="ECO:0007669"/>
    <property type="project" value="UniProtKB-KW"/>
</dbReference>
<evidence type="ECO:0000256" key="6">
    <source>
        <dbReference type="ARBA" id="ARBA00022750"/>
    </source>
</evidence>
<keyword evidence="4 12" id="KW-0645">Protease</keyword>
<dbReference type="AlphaFoldDB" id="A0A016U609"/>
<feature type="signal peptide" evidence="13">
    <location>
        <begin position="1"/>
        <end position="16"/>
    </location>
</feature>
<dbReference type="CDD" id="cd05471">
    <property type="entry name" value="pepsin_like"/>
    <property type="match status" value="1"/>
</dbReference>
<evidence type="ECO:0000256" key="12">
    <source>
        <dbReference type="RuleBase" id="RU000454"/>
    </source>
</evidence>
<keyword evidence="7 12" id="KW-0378">Hydrolase</keyword>
<keyword evidence="5 13" id="KW-0732">Signal</keyword>
<evidence type="ECO:0000256" key="11">
    <source>
        <dbReference type="PIRSR" id="PIRSR601461-2"/>
    </source>
</evidence>
<keyword evidence="10" id="KW-0325">Glycoprotein</keyword>
<dbReference type="GO" id="GO:0005764">
    <property type="term" value="C:lysosome"/>
    <property type="evidence" value="ECO:0007669"/>
    <property type="project" value="TreeGrafter"/>
</dbReference>
<feature type="disulfide bond" evidence="11">
    <location>
        <begin position="107"/>
        <end position="147"/>
    </location>
</feature>
<comment type="subcellular location">
    <subcellularLocation>
        <location evidence="1">Secreted</location>
    </subcellularLocation>
</comment>
<dbReference type="Proteomes" id="UP000024635">
    <property type="component" value="Unassembled WGS sequence"/>
</dbReference>
<evidence type="ECO:0000256" key="7">
    <source>
        <dbReference type="ARBA" id="ARBA00022801"/>
    </source>
</evidence>
<evidence type="ECO:0000256" key="4">
    <source>
        <dbReference type="ARBA" id="ARBA00022670"/>
    </source>
</evidence>
<evidence type="ECO:0000256" key="8">
    <source>
        <dbReference type="ARBA" id="ARBA00023145"/>
    </source>
</evidence>
<organism evidence="15 16">
    <name type="scientific">Ancylostoma ceylanicum</name>
    <dbReference type="NCBI Taxonomy" id="53326"/>
    <lineage>
        <taxon>Eukaryota</taxon>
        <taxon>Metazoa</taxon>
        <taxon>Ecdysozoa</taxon>
        <taxon>Nematoda</taxon>
        <taxon>Chromadorea</taxon>
        <taxon>Rhabditida</taxon>
        <taxon>Rhabditina</taxon>
        <taxon>Rhabditomorpha</taxon>
        <taxon>Strongyloidea</taxon>
        <taxon>Ancylostomatidae</taxon>
        <taxon>Ancylostomatinae</taxon>
        <taxon>Ancylostoma</taxon>
    </lineage>
</organism>
<evidence type="ECO:0000313" key="16">
    <source>
        <dbReference type="Proteomes" id="UP000024635"/>
    </source>
</evidence>
<dbReference type="InterPro" id="IPR001969">
    <property type="entry name" value="Aspartic_peptidase_AS"/>
</dbReference>
<gene>
    <name evidence="15" type="primary">Acey_s0056.g2661</name>
    <name evidence="15" type="ORF">Y032_0056g2661</name>
</gene>
<dbReference type="SUPFAM" id="SSF50630">
    <property type="entry name" value="Acid proteases"/>
    <property type="match status" value="1"/>
</dbReference>
<accession>A0A016U609</accession>
<dbReference type="PRINTS" id="PR00792">
    <property type="entry name" value="PEPSIN"/>
</dbReference>
<protein>
    <recommendedName>
        <fullName evidence="14">Peptidase A1 domain-containing protein</fullName>
    </recommendedName>
</protein>
<keyword evidence="6 12" id="KW-0064">Aspartyl protease</keyword>
<dbReference type="InterPro" id="IPR021109">
    <property type="entry name" value="Peptidase_aspartic_dom_sf"/>
</dbReference>
<dbReference type="InterPro" id="IPR033121">
    <property type="entry name" value="PEPTIDASE_A1"/>
</dbReference>
<dbReference type="Gene3D" id="2.40.70.10">
    <property type="entry name" value="Acid Proteases"/>
    <property type="match status" value="4"/>
</dbReference>
<evidence type="ECO:0000256" key="1">
    <source>
        <dbReference type="ARBA" id="ARBA00004613"/>
    </source>
</evidence>
<keyword evidence="3" id="KW-0964">Secreted</keyword>
<sequence>MHLKFLLLLLVGAVTATVYQMPLTKIDSPMIRMMREGIWRDMMKKRNAARLKMRTSARTFIDERQQDVFNYHDVEYIGNITIGTPEQSFQVVLDTGSADFWVSDVSCIPPPRTEGCENSFCDPGLVCKIFCPYKDLCCNAIPRKYTCIGKHVYDPAKSRSFFERPGTWSIKYRSGSASGIYGHDMVGFGGAGMQNRLEVPDVVVGRATQLSKIFKDVPFDGVLGLAFQAIATNDAVMPPFVHAHELNLVEPIFTVHLRRVGGSDDGFGGVFTYGGVDTQNCAGNIMYEPLTEAGYWQFKMRSVSIGGFRSSLGWQVVSSTGSAFIGAPKSVADAIALAVNAELRPEEDAYFLDCDGFPTLKFGIGRNVYQVEGYNFMITLAEYKCILALYGMDGGSFGPSWILGAPFIRQYCTIHDMQNKRIGFANSLE</sequence>
<dbReference type="EMBL" id="JARK01001392">
    <property type="protein sequence ID" value="EYC10287.1"/>
    <property type="molecule type" value="Genomic_DNA"/>
</dbReference>
<evidence type="ECO:0000256" key="3">
    <source>
        <dbReference type="ARBA" id="ARBA00022525"/>
    </source>
</evidence>
<dbReference type="STRING" id="53326.A0A016U609"/>
<name>A0A016U609_9BILA</name>